<proteinExistence type="predicted"/>
<dbReference type="InterPro" id="IPR014942">
    <property type="entry name" value="AbiEii"/>
</dbReference>
<dbReference type="Gene3D" id="3.10.450.620">
    <property type="entry name" value="JHP933, nucleotidyltransferase-like core domain"/>
    <property type="match status" value="1"/>
</dbReference>
<dbReference type="EMBL" id="PEVA01000043">
    <property type="protein sequence ID" value="PIV08757.1"/>
    <property type="molecule type" value="Genomic_DNA"/>
</dbReference>
<sequence>MHYIKMRNNMFDTNTHKTMMVKLLKSIYTDPVLRTALGFKGGTAAYLFYNLPRMSVDLDFDLLDEKKKDAVFIRIKNIVSALNIVEEAVEKRHTLFFLLRYKKGVKNIKIEISKRSSKTAYSEQSYYGISMLVPKKEDMAAHKLLALLNRKKFASRDMFDIWFFLQEEWPINGKIVQEGTGASLFEALQKAINLVQKKNSSELLQGLGELVNEKQKVFVRKKLKDDLIFLLRLARDQANQTVKQ</sequence>
<evidence type="ECO:0008006" key="3">
    <source>
        <dbReference type="Google" id="ProtNLM"/>
    </source>
</evidence>
<organism evidence="1 2">
    <name type="scientific">Candidatus Roizmanbacteria bacterium CG03_land_8_20_14_0_80_39_12</name>
    <dbReference type="NCBI Taxonomy" id="1974847"/>
    <lineage>
        <taxon>Bacteria</taxon>
        <taxon>Candidatus Roizmaniibacteriota</taxon>
    </lineage>
</organism>
<evidence type="ECO:0000313" key="2">
    <source>
        <dbReference type="Proteomes" id="UP000230119"/>
    </source>
</evidence>
<evidence type="ECO:0000313" key="1">
    <source>
        <dbReference type="EMBL" id="PIV08757.1"/>
    </source>
</evidence>
<dbReference type="Proteomes" id="UP000230119">
    <property type="component" value="Unassembled WGS sequence"/>
</dbReference>
<name>A0A2M7BTF8_9BACT</name>
<gene>
    <name evidence="1" type="ORF">COS52_01100</name>
</gene>
<dbReference type="AlphaFoldDB" id="A0A2M7BTF8"/>
<dbReference type="Pfam" id="PF08843">
    <property type="entry name" value="AbiEii"/>
    <property type="match status" value="1"/>
</dbReference>
<reference evidence="2" key="1">
    <citation type="submission" date="2017-09" db="EMBL/GenBank/DDBJ databases">
        <title>Depth-based differentiation of microbial function through sediment-hosted aquifers and enrichment of novel symbionts in the deep terrestrial subsurface.</title>
        <authorList>
            <person name="Probst A.J."/>
            <person name="Ladd B."/>
            <person name="Jarett J.K."/>
            <person name="Geller-Mcgrath D.E."/>
            <person name="Sieber C.M.K."/>
            <person name="Emerson J.B."/>
            <person name="Anantharaman K."/>
            <person name="Thomas B.C."/>
            <person name="Malmstrom R."/>
            <person name="Stieglmeier M."/>
            <person name="Klingl A."/>
            <person name="Woyke T."/>
            <person name="Ryan C.M."/>
            <person name="Banfield J.F."/>
        </authorList>
    </citation>
    <scope>NUCLEOTIDE SEQUENCE [LARGE SCALE GENOMIC DNA]</scope>
</reference>
<comment type="caution">
    <text evidence="1">The sequence shown here is derived from an EMBL/GenBank/DDBJ whole genome shotgun (WGS) entry which is preliminary data.</text>
</comment>
<accession>A0A2M7BTF8</accession>
<protein>
    <recommendedName>
        <fullName evidence="3">Nucleotidyl transferase AbiEii/AbiGii toxin family protein</fullName>
    </recommendedName>
</protein>